<evidence type="ECO:0000313" key="3">
    <source>
        <dbReference type="Proteomes" id="UP000242656"/>
    </source>
</evidence>
<dbReference type="CDD" id="cd12797">
    <property type="entry name" value="M23_peptidase"/>
    <property type="match status" value="1"/>
</dbReference>
<dbReference type="PROSITE" id="PS51781">
    <property type="entry name" value="SH3B"/>
    <property type="match status" value="2"/>
</dbReference>
<dbReference type="InterPro" id="IPR050570">
    <property type="entry name" value="Cell_wall_metabolism_enzyme"/>
</dbReference>
<dbReference type="RefSeq" id="WP_098492274.1">
    <property type="nucleotide sequence ID" value="NZ_NUWN01000090.1"/>
</dbReference>
<sequence>MKQKATALTATTVAVTSLLPSINQVDSRTVAAQQLPTQHIQHIKSDSEILYSDNKIDTSNKTNSLKKQNRSLTHSTEQKNHYIVNANVLNIRSKPTINSSIIDRLPNGAFISVQETTGDWYKISYNEQVGYAKKEFVSHISEPLVKGITTQKEPSFYVATPTLKVRSGAGTNTAVIGSLQNGAQIKIVETVGTWYKIRFGTTYGFVAKHYIIQKQPQTRQTAPSIPAVFKFPTKGTLSSTFDVRWEQMHYGIDLTAPGNVPIHAAAAGKVIKSYYSASYGNVVFIAHHIKGKLYTTVYAHMKDRSVQVEDSVQTGDLLGYMGNTGHSFGQHLHFELHNGEWNFEKTNAVNPLPYLVR</sequence>
<feature type="domain" description="SH3b" evidence="1">
    <location>
        <begin position="153"/>
        <end position="215"/>
    </location>
</feature>
<dbReference type="Proteomes" id="UP000242656">
    <property type="component" value="Unassembled WGS sequence"/>
</dbReference>
<gene>
    <name evidence="2" type="ORF">COI93_20190</name>
</gene>
<organism evidence="2 3">
    <name type="scientific">Bacillus cereus</name>
    <dbReference type="NCBI Taxonomy" id="1396"/>
    <lineage>
        <taxon>Bacteria</taxon>
        <taxon>Bacillati</taxon>
        <taxon>Bacillota</taxon>
        <taxon>Bacilli</taxon>
        <taxon>Bacillales</taxon>
        <taxon>Bacillaceae</taxon>
        <taxon>Bacillus</taxon>
        <taxon>Bacillus cereus group</taxon>
    </lineage>
</organism>
<evidence type="ECO:0000259" key="1">
    <source>
        <dbReference type="PROSITE" id="PS51781"/>
    </source>
</evidence>
<proteinExistence type="predicted"/>
<dbReference type="PANTHER" id="PTHR21666">
    <property type="entry name" value="PEPTIDASE-RELATED"/>
    <property type="match status" value="1"/>
</dbReference>
<reference evidence="2 3" key="1">
    <citation type="submission" date="2017-09" db="EMBL/GenBank/DDBJ databases">
        <title>Large-scale bioinformatics analysis of Bacillus genomes uncovers conserved roles of natural products in bacterial physiology.</title>
        <authorList>
            <consortium name="Agbiome Team Llc"/>
            <person name="Bleich R.M."/>
            <person name="Grubbs K.J."/>
            <person name="Santa Maria K.C."/>
            <person name="Allen S.E."/>
            <person name="Farag S."/>
            <person name="Shank E.A."/>
            <person name="Bowers A."/>
        </authorList>
    </citation>
    <scope>NUCLEOTIDE SEQUENCE [LARGE SCALE GENOMIC DNA]</scope>
    <source>
        <strain evidence="2 3">AFS083043</strain>
    </source>
</reference>
<accession>A0A2B0LRX9</accession>
<comment type="caution">
    <text evidence="2">The sequence shown here is derived from an EMBL/GenBank/DDBJ whole genome shotgun (WGS) entry which is preliminary data.</text>
</comment>
<evidence type="ECO:0000313" key="2">
    <source>
        <dbReference type="EMBL" id="PFK31980.1"/>
    </source>
</evidence>
<dbReference type="InterPro" id="IPR011055">
    <property type="entry name" value="Dup_hybrid_motif"/>
</dbReference>
<dbReference type="FunFam" id="2.70.70.10:FF:000012">
    <property type="entry name" value="Peptidase, M23/M37 family"/>
    <property type="match status" value="1"/>
</dbReference>
<name>A0A2B0LRX9_BACCE</name>
<dbReference type="SMART" id="SM00287">
    <property type="entry name" value="SH3b"/>
    <property type="match status" value="2"/>
</dbReference>
<dbReference type="Pfam" id="PF08239">
    <property type="entry name" value="SH3_3"/>
    <property type="match status" value="2"/>
</dbReference>
<dbReference type="GO" id="GO:0004222">
    <property type="term" value="F:metalloendopeptidase activity"/>
    <property type="evidence" value="ECO:0007669"/>
    <property type="project" value="TreeGrafter"/>
</dbReference>
<dbReference type="AlphaFoldDB" id="A0A2B0LRX9"/>
<dbReference type="InterPro" id="IPR003646">
    <property type="entry name" value="SH3-like_bac-type"/>
</dbReference>
<dbReference type="InterPro" id="IPR016047">
    <property type="entry name" value="M23ase_b-sheet_dom"/>
</dbReference>
<dbReference type="Gene3D" id="2.30.30.40">
    <property type="entry name" value="SH3 Domains"/>
    <property type="match status" value="2"/>
</dbReference>
<dbReference type="Pfam" id="PF01551">
    <property type="entry name" value="Peptidase_M23"/>
    <property type="match status" value="1"/>
</dbReference>
<dbReference type="PANTHER" id="PTHR21666:SF270">
    <property type="entry name" value="MUREIN HYDROLASE ACTIVATOR ENVC"/>
    <property type="match status" value="1"/>
</dbReference>
<dbReference type="EMBL" id="NUWN01000090">
    <property type="protein sequence ID" value="PFK31980.1"/>
    <property type="molecule type" value="Genomic_DNA"/>
</dbReference>
<dbReference type="SUPFAM" id="SSF51261">
    <property type="entry name" value="Duplicated hybrid motif"/>
    <property type="match status" value="1"/>
</dbReference>
<feature type="domain" description="SH3b" evidence="1">
    <location>
        <begin position="79"/>
        <end position="141"/>
    </location>
</feature>
<protein>
    <submittedName>
        <fullName evidence="2">Peptidase M24</fullName>
    </submittedName>
</protein>
<dbReference type="Gene3D" id="2.70.70.10">
    <property type="entry name" value="Glucose Permease (Domain IIA)"/>
    <property type="match status" value="1"/>
</dbReference>